<dbReference type="EMBL" id="OZ019896">
    <property type="protein sequence ID" value="CAK9224417.1"/>
    <property type="molecule type" value="Genomic_DNA"/>
</dbReference>
<keyword evidence="1 4" id="KW-0489">Methyltransferase</keyword>
<evidence type="ECO:0000256" key="1">
    <source>
        <dbReference type="ARBA" id="ARBA00022603"/>
    </source>
</evidence>
<keyword evidence="3 4" id="KW-0949">S-adenosyl-L-methionine</keyword>
<dbReference type="EC" id="2.1.1.329" evidence="4"/>
<keyword evidence="4" id="KW-0934">Plastid</keyword>
<accession>A0ABP0ULE2</accession>
<evidence type="ECO:0000256" key="2">
    <source>
        <dbReference type="ARBA" id="ARBA00022679"/>
    </source>
</evidence>
<dbReference type="InterPro" id="IPR004033">
    <property type="entry name" value="UbiE/COQ5_MeTrFase"/>
</dbReference>
<dbReference type="NCBIfam" id="TIGR01934">
    <property type="entry name" value="MenG_MenH_UbiE"/>
    <property type="match status" value="1"/>
</dbReference>
<evidence type="ECO:0000256" key="3">
    <source>
        <dbReference type="ARBA" id="ARBA00022691"/>
    </source>
</evidence>
<dbReference type="InterPro" id="IPR029063">
    <property type="entry name" value="SAM-dependent_MTases_sf"/>
</dbReference>
<dbReference type="Proteomes" id="UP001497512">
    <property type="component" value="Chromosome 4"/>
</dbReference>
<sequence length="313" mass="34240">MEAMSFSLIQASSFCSASILCTKVSRSPSLAFATPCRSRQLEASIRVCSAVRTSEYSQTGATTSSSGSLELVSTQDVAETEVADRQRLFNRIAPMYDSLNDWLSLGQHRVWKRMAVSWSGAKLGDSVLDICCGSGDIAFLLAEKVGPQGKVTGLDFAREQLDIATQRQLESVTALSIDMQWVQGDALNLPFRDCSFDAITMGYGLRNVASIPLALQEIYRVLKPGSKASILDFNRSEQQLTQGLQDWLLDNVVVPIATQFGVQEEYAYLKTSIAQFPTGKLNSLERLALDEGFPNTVHYEIAGGLMGVLVITR</sequence>
<dbReference type="CDD" id="cd02440">
    <property type="entry name" value="AdoMet_MTases"/>
    <property type="match status" value="1"/>
</dbReference>
<evidence type="ECO:0000313" key="6">
    <source>
        <dbReference type="Proteomes" id="UP001497512"/>
    </source>
</evidence>
<name>A0ABP0ULE2_9BRYO</name>
<comment type="catalytic activity">
    <reaction evidence="4">
        <text>demethylphylloquinol + S-adenosyl-L-methionine = phylloquinol + S-adenosyl-L-homocysteine + H(+)</text>
        <dbReference type="Rhea" id="RHEA:40551"/>
        <dbReference type="ChEBI" id="CHEBI:15378"/>
        <dbReference type="ChEBI" id="CHEBI:28433"/>
        <dbReference type="ChEBI" id="CHEBI:57856"/>
        <dbReference type="ChEBI" id="CHEBI:59789"/>
        <dbReference type="ChEBI" id="CHEBI:87844"/>
        <dbReference type="EC" id="2.1.1.329"/>
    </reaction>
</comment>
<dbReference type="InterPro" id="IPR023576">
    <property type="entry name" value="UbiE/COQ5_MeTrFase_CS"/>
</dbReference>
<organism evidence="5 6">
    <name type="scientific">Sphagnum troendelagicum</name>
    <dbReference type="NCBI Taxonomy" id="128251"/>
    <lineage>
        <taxon>Eukaryota</taxon>
        <taxon>Viridiplantae</taxon>
        <taxon>Streptophyta</taxon>
        <taxon>Embryophyta</taxon>
        <taxon>Bryophyta</taxon>
        <taxon>Sphagnophytina</taxon>
        <taxon>Sphagnopsida</taxon>
        <taxon>Sphagnales</taxon>
        <taxon>Sphagnaceae</taxon>
        <taxon>Sphagnum</taxon>
    </lineage>
</organism>
<comment type="function">
    <text evidence="4">Involved in the biosynthesis of phylloquinone (vitamin K1). Methyltransferase required for the conversion of 2-phytyl-1,4-beta-naphthoquinol to phylloquinol.</text>
</comment>
<dbReference type="SUPFAM" id="SSF53335">
    <property type="entry name" value="S-adenosyl-L-methionine-dependent methyltransferases"/>
    <property type="match status" value="1"/>
</dbReference>
<dbReference type="PROSITE" id="PS01183">
    <property type="entry name" value="UBIE_1"/>
    <property type="match status" value="1"/>
</dbReference>
<comment type="similarity">
    <text evidence="4">Belongs to the class I-like SAM-binding methyltransferase superfamily. MenG/UbiE family.</text>
</comment>
<dbReference type="Pfam" id="PF01209">
    <property type="entry name" value="Ubie_methyltran"/>
    <property type="match status" value="1"/>
</dbReference>
<keyword evidence="2 4" id="KW-0808">Transferase</keyword>
<dbReference type="NCBIfam" id="NF001244">
    <property type="entry name" value="PRK00216.1-5"/>
    <property type="match status" value="1"/>
</dbReference>
<dbReference type="PANTHER" id="PTHR43591">
    <property type="entry name" value="METHYLTRANSFERASE"/>
    <property type="match status" value="1"/>
</dbReference>
<keyword evidence="4" id="KW-0150">Chloroplast</keyword>
<proteinExistence type="inferred from homology"/>
<reference evidence="5" key="1">
    <citation type="submission" date="2024-02" db="EMBL/GenBank/DDBJ databases">
        <authorList>
            <consortium name="ELIXIR-Norway"/>
            <consortium name="Elixir Norway"/>
        </authorList>
    </citation>
    <scope>NUCLEOTIDE SEQUENCE</scope>
</reference>
<gene>
    <name evidence="4" type="primary">MENG</name>
    <name evidence="5" type="ORF">CSSPTR1EN2_LOCUS17321</name>
</gene>
<dbReference type="HAMAP" id="MF_01982">
    <property type="entry name" value="MenG_phylloquinone_subfam"/>
    <property type="match status" value="1"/>
</dbReference>
<dbReference type="PROSITE" id="PS51608">
    <property type="entry name" value="SAM_MT_UBIE"/>
    <property type="match status" value="1"/>
</dbReference>
<evidence type="ECO:0000313" key="5">
    <source>
        <dbReference type="EMBL" id="CAK9224417.1"/>
    </source>
</evidence>
<dbReference type="PANTHER" id="PTHR43591:SF24">
    <property type="entry name" value="2-METHOXY-6-POLYPRENYL-1,4-BENZOQUINOL METHYLASE, MITOCHONDRIAL"/>
    <property type="match status" value="1"/>
</dbReference>
<dbReference type="Gene3D" id="3.40.50.150">
    <property type="entry name" value="Vaccinia Virus protein VP39"/>
    <property type="match status" value="1"/>
</dbReference>
<dbReference type="InterPro" id="IPR032904">
    <property type="entry name" value="MenG"/>
</dbReference>
<protein>
    <recommendedName>
        <fullName evidence="4">2-phytyl-1,4-beta-naphthoquinone methyltransferase, chloroplastic</fullName>
        <ecNumber evidence="4">2.1.1.329</ecNumber>
    </recommendedName>
    <alternativeName>
        <fullName evidence="4">Demethylphylloquinone methyltransferase</fullName>
    </alternativeName>
    <alternativeName>
        <fullName evidence="4">Menaquinone biosynthesis methyltransferase ubiE-like protein</fullName>
    </alternativeName>
</protein>
<evidence type="ECO:0000256" key="4">
    <source>
        <dbReference type="HAMAP-Rule" id="MF_03192"/>
    </source>
</evidence>
<dbReference type="HAMAP" id="MF_01813">
    <property type="entry name" value="MenG_UbiE_methyltr"/>
    <property type="match status" value="1"/>
</dbReference>
<keyword evidence="6" id="KW-1185">Reference proteome</keyword>
<comment type="subcellular location">
    <subcellularLocation>
        <location evidence="4">Plastid</location>
        <location evidence="4">Chloroplast</location>
    </subcellularLocation>
</comment>